<evidence type="ECO:0000313" key="3">
    <source>
        <dbReference type="Proteomes" id="UP000242869"/>
    </source>
</evidence>
<dbReference type="PANTHER" id="PTHR22602:SF0">
    <property type="entry name" value="TRANSFERASE CAF17, MITOCHONDRIAL-RELATED"/>
    <property type="match status" value="1"/>
</dbReference>
<reference evidence="3" key="1">
    <citation type="submission" date="2016-10" db="EMBL/GenBank/DDBJ databases">
        <authorList>
            <person name="Varghese N."/>
            <person name="Submissions S."/>
        </authorList>
    </citation>
    <scope>NUCLEOTIDE SEQUENCE [LARGE SCALE GENOMIC DNA]</scope>
    <source>
        <strain evidence="3">DSM 6150</strain>
    </source>
</reference>
<proteinExistence type="predicted"/>
<dbReference type="Gene3D" id="3.30.70.1400">
    <property type="entry name" value="Aminomethyltransferase beta-barrel domains"/>
    <property type="match status" value="1"/>
</dbReference>
<keyword evidence="3" id="KW-1185">Reference proteome</keyword>
<dbReference type="Gene3D" id="2.40.30.160">
    <property type="match status" value="1"/>
</dbReference>
<dbReference type="Pfam" id="PF01571">
    <property type="entry name" value="GCV_T"/>
    <property type="match status" value="1"/>
</dbReference>
<dbReference type="RefSeq" id="WP_177187797.1">
    <property type="nucleotide sequence ID" value="NZ_FOVE01000006.1"/>
</dbReference>
<dbReference type="STRING" id="83765.SAMN05660284_01174"/>
<gene>
    <name evidence="2" type="ORF">SAMN05660284_01174</name>
</gene>
<dbReference type="SUPFAM" id="SSF103025">
    <property type="entry name" value="Folate-binding domain"/>
    <property type="match status" value="1"/>
</dbReference>
<dbReference type="InterPro" id="IPR017703">
    <property type="entry name" value="YgfZ/GCV_T_CS"/>
</dbReference>
<dbReference type="PIRSF" id="PIRSF006487">
    <property type="entry name" value="GcvT"/>
    <property type="match status" value="1"/>
</dbReference>
<name>A0A1I4XZ82_9NEIS</name>
<dbReference type="EMBL" id="FOVE01000006">
    <property type="protein sequence ID" value="SFN30713.1"/>
    <property type="molecule type" value="Genomic_DNA"/>
</dbReference>
<dbReference type="InterPro" id="IPR006222">
    <property type="entry name" value="GCVT_N"/>
</dbReference>
<evidence type="ECO:0000313" key="2">
    <source>
        <dbReference type="EMBL" id="SFN30713.1"/>
    </source>
</evidence>
<dbReference type="InterPro" id="IPR045179">
    <property type="entry name" value="YgfZ/GcvT"/>
</dbReference>
<dbReference type="Gene3D" id="3.30.70.1630">
    <property type="match status" value="1"/>
</dbReference>
<sequence length="325" mass="34864">MNRIPAPADMATAIAALETGAIISPLTAHGLLRFSGEDTLTFLHGQFSSDIKALDEQHAQYSSYSTAKGRMLASFLVFRAAGDYWLQMSADILPAIQKRLSMYILRSKTKAVDASQDYAMIGIAGSQAAQIARTIVPQQPTQALTVQHEGALTLISLPEGRYQIVVPAEQTADTWAKLAAAGAIPADESIWRLSEIRAGIPWVTAPTQEAFVPQMANLDLLGGVSFTKGCYTGQEIVARTQHLGKIKRRMFRARIAAESVAAGQEVFSPEMNGQHSGQILLAAPATPGSTEALVVAQISSIEHGLHLGSLEGPQLQMLDLPYSIE</sequence>
<protein>
    <recommendedName>
        <fullName evidence="1">GCVT N-terminal domain-containing protein</fullName>
    </recommendedName>
</protein>
<dbReference type="Proteomes" id="UP000242869">
    <property type="component" value="Unassembled WGS sequence"/>
</dbReference>
<dbReference type="SUPFAM" id="SSF101790">
    <property type="entry name" value="Aminomethyltransferase beta-barrel domain"/>
    <property type="match status" value="1"/>
</dbReference>
<dbReference type="NCBIfam" id="TIGR03317">
    <property type="entry name" value="ygfZ_signature"/>
    <property type="match status" value="1"/>
</dbReference>
<organism evidence="2 3">
    <name type="scientific">Formivibrio citricus</name>
    <dbReference type="NCBI Taxonomy" id="83765"/>
    <lineage>
        <taxon>Bacteria</taxon>
        <taxon>Pseudomonadati</taxon>
        <taxon>Pseudomonadota</taxon>
        <taxon>Betaproteobacteria</taxon>
        <taxon>Neisseriales</taxon>
        <taxon>Chitinibacteraceae</taxon>
        <taxon>Formivibrio</taxon>
    </lineage>
</organism>
<dbReference type="InterPro" id="IPR029043">
    <property type="entry name" value="GcvT/YgfZ_C"/>
</dbReference>
<dbReference type="GO" id="GO:0016226">
    <property type="term" value="P:iron-sulfur cluster assembly"/>
    <property type="evidence" value="ECO:0007669"/>
    <property type="project" value="TreeGrafter"/>
</dbReference>
<accession>A0A1I4XZ82</accession>
<evidence type="ECO:0000259" key="1">
    <source>
        <dbReference type="Pfam" id="PF01571"/>
    </source>
</evidence>
<dbReference type="PANTHER" id="PTHR22602">
    <property type="entry name" value="TRANSFERASE CAF17, MITOCHONDRIAL-RELATED"/>
    <property type="match status" value="1"/>
</dbReference>
<feature type="domain" description="GCVT N-terminal" evidence="1">
    <location>
        <begin position="16"/>
        <end position="182"/>
    </location>
</feature>
<dbReference type="AlphaFoldDB" id="A0A1I4XZ82"/>